<dbReference type="CDD" id="cd10956">
    <property type="entry name" value="CE4_BH1302_like"/>
    <property type="match status" value="1"/>
</dbReference>
<evidence type="ECO:0000313" key="7">
    <source>
        <dbReference type="EMBL" id="QYA06867.1"/>
    </source>
</evidence>
<proteinExistence type="inferred from homology"/>
<dbReference type="PANTHER" id="PTHR10587">
    <property type="entry name" value="GLYCOSYL TRANSFERASE-RELATED"/>
    <property type="match status" value="1"/>
</dbReference>
<evidence type="ECO:0000256" key="1">
    <source>
        <dbReference type="ARBA" id="ARBA00003236"/>
    </source>
</evidence>
<reference evidence="7 9" key="2">
    <citation type="submission" date="2021-03" db="EMBL/GenBank/DDBJ databases">
        <title>Rapid diversification of plasmids in a genus of pathogenic and nitrogen fixing bacteria.</title>
        <authorList>
            <person name="Weisberg A.J."/>
            <person name="Miller M."/>
            <person name="Ream W."/>
            <person name="Grunwald N.J."/>
            <person name="Chang J.H."/>
        </authorList>
    </citation>
    <scope>NUCLEOTIDE SEQUENCE [LARGE SCALE GENOMIC DNA]</scope>
    <source>
        <strain evidence="7 9">AF3.44</strain>
    </source>
</reference>
<evidence type="ECO:0000259" key="5">
    <source>
        <dbReference type="PROSITE" id="PS51677"/>
    </source>
</evidence>
<dbReference type="InterPro" id="IPR011330">
    <property type="entry name" value="Glyco_hydro/deAcase_b/a-brl"/>
</dbReference>
<dbReference type="EMBL" id="CP072167">
    <property type="protein sequence ID" value="QYA06867.1"/>
    <property type="molecule type" value="Genomic_DNA"/>
</dbReference>
<dbReference type="EMBL" id="CP039691">
    <property type="protein sequence ID" value="QCI97688.1"/>
    <property type="molecule type" value="Genomic_DNA"/>
</dbReference>
<comment type="function">
    <text evidence="1">Is involved in generating a small heat-stable compound (Nod), an acylated oligomer of N-acetylglucosamine, that stimulates mitosis in various plant protoplasts.</text>
</comment>
<dbReference type="Gene3D" id="3.20.20.370">
    <property type="entry name" value="Glycoside hydrolase/deacetylase"/>
    <property type="match status" value="1"/>
</dbReference>
<reference evidence="6 8" key="1">
    <citation type="submission" date="2019-04" db="EMBL/GenBank/DDBJ databases">
        <title>Complete genome sequence of Agrobacterium larrymoorei CFBP5473.</title>
        <authorList>
            <person name="Haryono M."/>
            <person name="Chou L."/>
            <person name="Lin Y.-C."/>
            <person name="Lai E.-M."/>
            <person name="Kuo C.-H."/>
        </authorList>
    </citation>
    <scope>NUCLEOTIDE SEQUENCE [LARGE SCALE GENOMIC DNA]</scope>
    <source>
        <strain evidence="6 8">CFBP5473</strain>
    </source>
</reference>
<accession>A0A4D7DNJ0</accession>
<dbReference type="Proteomes" id="UP000298545">
    <property type="component" value="Chromosome circular"/>
</dbReference>
<evidence type="ECO:0000256" key="2">
    <source>
        <dbReference type="ARBA" id="ARBA00010973"/>
    </source>
</evidence>
<name>A0A4D7DNJ0_9HYPH</name>
<dbReference type="STRING" id="1367849.GCA_000518585_00481"/>
<dbReference type="Proteomes" id="UP000826513">
    <property type="component" value="Chromosome 1"/>
</dbReference>
<evidence type="ECO:0000256" key="4">
    <source>
        <dbReference type="ARBA" id="ARBA00032976"/>
    </source>
</evidence>
<dbReference type="InterPro" id="IPR050248">
    <property type="entry name" value="Polysacc_deacetylase_ArnD"/>
</dbReference>
<gene>
    <name evidence="6" type="ORF">CFBP5473_07040</name>
    <name evidence="7" type="ORF">J5285_12665</name>
</gene>
<dbReference type="KEGG" id="alf:CFBP5473_07040"/>
<organism evidence="6 8">
    <name type="scientific">Agrobacterium larrymoorei</name>
    <dbReference type="NCBI Taxonomy" id="160699"/>
    <lineage>
        <taxon>Bacteria</taxon>
        <taxon>Pseudomonadati</taxon>
        <taxon>Pseudomonadota</taxon>
        <taxon>Alphaproteobacteria</taxon>
        <taxon>Hyphomicrobiales</taxon>
        <taxon>Rhizobiaceae</taxon>
        <taxon>Rhizobium/Agrobacterium group</taxon>
        <taxon>Agrobacterium</taxon>
    </lineage>
</organism>
<evidence type="ECO:0000313" key="6">
    <source>
        <dbReference type="EMBL" id="QCI97688.1"/>
    </source>
</evidence>
<dbReference type="GO" id="GO:0005975">
    <property type="term" value="P:carbohydrate metabolic process"/>
    <property type="evidence" value="ECO:0007669"/>
    <property type="project" value="InterPro"/>
</dbReference>
<dbReference type="Pfam" id="PF01522">
    <property type="entry name" value="Polysacc_deac_1"/>
    <property type="match status" value="1"/>
</dbReference>
<keyword evidence="9" id="KW-1185">Reference proteome</keyword>
<evidence type="ECO:0000313" key="8">
    <source>
        <dbReference type="Proteomes" id="UP000298545"/>
    </source>
</evidence>
<dbReference type="GO" id="GO:0016810">
    <property type="term" value="F:hydrolase activity, acting on carbon-nitrogen (but not peptide) bonds"/>
    <property type="evidence" value="ECO:0007669"/>
    <property type="project" value="InterPro"/>
</dbReference>
<comment type="similarity">
    <text evidence="2">Belongs to the polysaccharide deacetylase family.</text>
</comment>
<sequence>MRRYFIAAGILVLVFAILFGLFQLSKARGYQLFGKIIPRVETAQPVVALTLDDGPTLRYTRDVLNILNDRDVKATFFLTGREIEETPALAAEIVRRGHQIGNHSYSHSDMTLMSTGKIRDEIERTDKAIRNAGYQGEIYFRPPYGKKLITLPWYLSQTGRTSITWDVEPESYADIAEDADAMAKHVIENARNGSIILLHVMYRSREASRQALPKVIDGLKARGFQFVTVSDLISRSSD</sequence>
<dbReference type="OrthoDB" id="9784220at2"/>
<dbReference type="InterPro" id="IPR002509">
    <property type="entry name" value="NODB_dom"/>
</dbReference>
<dbReference type="AlphaFoldDB" id="A0A4D7DNJ0"/>
<dbReference type="PROSITE" id="PS51677">
    <property type="entry name" value="NODB"/>
    <property type="match status" value="1"/>
</dbReference>
<feature type="domain" description="NodB homology" evidence="5">
    <location>
        <begin position="45"/>
        <end position="227"/>
    </location>
</feature>
<evidence type="ECO:0000313" key="9">
    <source>
        <dbReference type="Proteomes" id="UP000826513"/>
    </source>
</evidence>
<dbReference type="PANTHER" id="PTHR10587:SF125">
    <property type="entry name" value="POLYSACCHARIDE DEACETYLASE YHEN-RELATED"/>
    <property type="match status" value="1"/>
</dbReference>
<dbReference type="RefSeq" id="WP_051441113.1">
    <property type="nucleotide sequence ID" value="NZ_CP039691.1"/>
</dbReference>
<dbReference type="SUPFAM" id="SSF88713">
    <property type="entry name" value="Glycoside hydrolase/deacetylase"/>
    <property type="match status" value="1"/>
</dbReference>
<protein>
    <recommendedName>
        <fullName evidence="3">Chitooligosaccharide deacetylase</fullName>
    </recommendedName>
    <alternativeName>
        <fullName evidence="4">Nodulation protein B</fullName>
    </alternativeName>
</protein>
<evidence type="ECO:0000256" key="3">
    <source>
        <dbReference type="ARBA" id="ARBA00020071"/>
    </source>
</evidence>